<name>A0A1W6JUW0_9CAUD</name>
<protein>
    <submittedName>
        <fullName evidence="1">Uncharacterized protein</fullName>
    </submittedName>
</protein>
<reference evidence="1 2" key="1">
    <citation type="submission" date="2017-02" db="EMBL/GenBank/DDBJ databases">
        <title>Comeplete genome sequence of Bacteriophage pVco-5, that infects Vibrio corallilyticus.</title>
        <authorList>
            <person name="Kim H.J."/>
            <person name="Park S.C."/>
        </authorList>
    </citation>
    <scope>NUCLEOTIDE SEQUENCE [LARGE SCALE GENOMIC DNA]</scope>
</reference>
<evidence type="ECO:0000313" key="1">
    <source>
        <dbReference type="EMBL" id="ARM71073.1"/>
    </source>
</evidence>
<gene>
    <name evidence="1" type="ORF">pVco5_085</name>
</gene>
<accession>A0A1W6JUW0</accession>
<sequence>MIKRNTYIQEEEKVVWKIILPEGASKGRPLAAYGGDGNSKEIDSWEFKDGTLHVNFGIDPIVGELEYEYQIEGDEPIVVDGEGGTINVYVTQHNSSNSTSSQ</sequence>
<evidence type="ECO:0000313" key="2">
    <source>
        <dbReference type="Proteomes" id="UP000225564"/>
    </source>
</evidence>
<organism evidence="1 2">
    <name type="scientific">Vibrio phage pVco-5</name>
    <dbReference type="NCBI Taxonomy" id="1965485"/>
    <lineage>
        <taxon>Viruses</taxon>
        <taxon>Duplodnaviria</taxon>
        <taxon>Heunggongvirae</taxon>
        <taxon>Uroviricota</taxon>
        <taxon>Caudoviricetes</taxon>
        <taxon>Schitoviridae</taxon>
        <taxon>Vicoquintavirus</taxon>
        <taxon>Vicoquintavirus Pvco5</taxon>
    </lineage>
</organism>
<keyword evidence="2" id="KW-1185">Reference proteome</keyword>
<proteinExistence type="predicted"/>
<dbReference type="Proteomes" id="UP000225564">
    <property type="component" value="Segment"/>
</dbReference>
<dbReference type="EMBL" id="KY612839">
    <property type="protein sequence ID" value="ARM71073.1"/>
    <property type="molecule type" value="Genomic_DNA"/>
</dbReference>